<dbReference type="HOGENOM" id="CLU_064541_0_1_1"/>
<evidence type="ECO:0000256" key="2">
    <source>
        <dbReference type="ARBA" id="ARBA00004590"/>
    </source>
</evidence>
<reference evidence="12 13" key="1">
    <citation type="journal article" date="2012" name="PLoS ONE">
        <title>Sequence and analysis of the genome of the pathogenic yeast Candida orthopsilosis.</title>
        <authorList>
            <person name="Riccombeni A."/>
            <person name="Vidanes G."/>
            <person name="Proux-Wera E."/>
            <person name="Wolfe K.H."/>
            <person name="Butler G."/>
        </authorList>
    </citation>
    <scope>NUCLEOTIDE SEQUENCE [LARGE SCALE GENOMIC DNA]</scope>
    <source>
        <strain evidence="12 13">Co 90-125</strain>
    </source>
</reference>
<keyword evidence="6 11" id="KW-0812">Transmembrane</keyword>
<evidence type="ECO:0000256" key="9">
    <source>
        <dbReference type="ARBA" id="ARBA00023136"/>
    </source>
</evidence>
<evidence type="ECO:0000256" key="7">
    <source>
        <dbReference type="ARBA" id="ARBA00022824"/>
    </source>
</evidence>
<keyword evidence="8 11" id="KW-1133">Transmembrane helix</keyword>
<comment type="similarity">
    <text evidence="3 11">Belongs to the ALG14 family.</text>
</comment>
<dbReference type="EMBL" id="HE681721">
    <property type="protein sequence ID" value="CCG26090.1"/>
    <property type="molecule type" value="Genomic_DNA"/>
</dbReference>
<evidence type="ECO:0000313" key="12">
    <source>
        <dbReference type="EMBL" id="CCG26090.1"/>
    </source>
</evidence>
<sequence>MLLETYFCALVVALSIPILIILIRVLLVSPFTRLPKHIIKRSSIKHLTGKHVSIFLGSGGHTGEMLKLTSKLNFSNFERTWIYSSEDTASQHRARHEERQRYKNENGRYIQIPRARTVGQSYVSSIPTTLFSIVISAIKLARHNPDVILLNGPGTCIPIAYMLFLFKLLGLNYTKIIYVESLARVKKLSLSGRLIMPITDRFIVQWDTLYNQYSRAEFYGMLM</sequence>
<evidence type="ECO:0000313" key="13">
    <source>
        <dbReference type="Proteomes" id="UP000005018"/>
    </source>
</evidence>
<dbReference type="OrthoDB" id="17098at2759"/>
<comment type="caution">
    <text evidence="11">Lacks conserved residue(s) required for the propagation of feature annotation.</text>
</comment>
<dbReference type="Proteomes" id="UP000005018">
    <property type="component" value="Chromosome 3"/>
</dbReference>
<dbReference type="eggNOG" id="KOG3339">
    <property type="taxonomic scope" value="Eukaryota"/>
</dbReference>
<comment type="subcellular location">
    <subcellularLocation>
        <location evidence="1 11">Endoplasmic reticulum membrane</location>
        <topology evidence="1 11">Single-pass membrane protein</topology>
    </subcellularLocation>
    <subcellularLocation>
        <location evidence="2">Nucleus membrane</location>
        <topology evidence="2">Single-pass membrane protein</topology>
    </subcellularLocation>
</comment>
<dbReference type="Pfam" id="PF08660">
    <property type="entry name" value="Alg14"/>
    <property type="match status" value="1"/>
</dbReference>
<evidence type="ECO:0000256" key="10">
    <source>
        <dbReference type="ARBA" id="ARBA00032062"/>
    </source>
</evidence>
<gene>
    <name evidence="11" type="primary">ALG14</name>
    <name evidence="12" type="ORF">CORT_0C07190</name>
</gene>
<keyword evidence="9 11" id="KW-0472">Membrane</keyword>
<evidence type="ECO:0000256" key="4">
    <source>
        <dbReference type="ARBA" id="ARBA00011335"/>
    </source>
</evidence>
<dbReference type="GeneID" id="14539621"/>
<name>H8X4D8_CANO9</name>
<comment type="subunit">
    <text evidence="4 11">Heterodimer with ALG13 to form a functional enzyme.</text>
</comment>
<evidence type="ECO:0000256" key="3">
    <source>
        <dbReference type="ARBA" id="ARBA00009731"/>
    </source>
</evidence>
<evidence type="ECO:0000256" key="1">
    <source>
        <dbReference type="ARBA" id="ARBA00004389"/>
    </source>
</evidence>
<dbReference type="AlphaFoldDB" id="H8X4D8"/>
<dbReference type="KEGG" id="cot:CORT_0C07190"/>
<proteinExistence type="inferred from homology"/>
<protein>
    <recommendedName>
        <fullName evidence="5 11">UDP-N-acetylglucosamine transferase subunit ALG14</fullName>
    </recommendedName>
    <alternativeName>
        <fullName evidence="10 11">Asparagine-linked glycosylation protein 14</fullName>
    </alternativeName>
</protein>
<keyword evidence="13" id="KW-1185">Reference proteome</keyword>
<dbReference type="PANTHER" id="PTHR12154">
    <property type="entry name" value="GLYCOSYL TRANSFERASE-RELATED"/>
    <property type="match status" value="1"/>
</dbReference>
<keyword evidence="7 11" id="KW-0256">Endoplasmic reticulum</keyword>
<evidence type="ECO:0000256" key="11">
    <source>
        <dbReference type="RuleBase" id="RU362127"/>
    </source>
</evidence>
<evidence type="ECO:0000256" key="5">
    <source>
        <dbReference type="ARBA" id="ARBA00017467"/>
    </source>
</evidence>
<dbReference type="GO" id="GO:0031965">
    <property type="term" value="C:nuclear membrane"/>
    <property type="evidence" value="ECO:0007669"/>
    <property type="project" value="UniProtKB-SubCell"/>
</dbReference>
<dbReference type="GO" id="GO:0004577">
    <property type="term" value="F:N-acetylglucosaminyldiphosphodolichol N-acetylglucosaminyltransferase activity"/>
    <property type="evidence" value="ECO:0007669"/>
    <property type="project" value="TreeGrafter"/>
</dbReference>
<organism evidence="12 13">
    <name type="scientific">Candida orthopsilosis (strain 90-125)</name>
    <name type="common">Yeast</name>
    <dbReference type="NCBI Taxonomy" id="1136231"/>
    <lineage>
        <taxon>Eukaryota</taxon>
        <taxon>Fungi</taxon>
        <taxon>Dikarya</taxon>
        <taxon>Ascomycota</taxon>
        <taxon>Saccharomycotina</taxon>
        <taxon>Pichiomycetes</taxon>
        <taxon>Debaryomycetaceae</taxon>
        <taxon>Candida/Lodderomyces clade</taxon>
        <taxon>Candida</taxon>
    </lineage>
</organism>
<feature type="transmembrane region" description="Helical" evidence="11">
    <location>
        <begin position="147"/>
        <end position="166"/>
    </location>
</feature>
<dbReference type="GO" id="GO:0006488">
    <property type="term" value="P:dolichol-linked oligosaccharide biosynthetic process"/>
    <property type="evidence" value="ECO:0007669"/>
    <property type="project" value="InterPro"/>
</dbReference>
<feature type="transmembrane region" description="Helical" evidence="11">
    <location>
        <begin position="122"/>
        <end position="141"/>
    </location>
</feature>
<dbReference type="RefSeq" id="XP_003868994.1">
    <property type="nucleotide sequence ID" value="XM_003868946.1"/>
</dbReference>
<accession>H8X4D8</accession>
<dbReference type="GO" id="GO:0043541">
    <property type="term" value="C:UDP-N-acetylglucosamine transferase complex"/>
    <property type="evidence" value="ECO:0007669"/>
    <property type="project" value="TreeGrafter"/>
</dbReference>
<evidence type="ECO:0000256" key="8">
    <source>
        <dbReference type="ARBA" id="ARBA00022989"/>
    </source>
</evidence>
<dbReference type="PANTHER" id="PTHR12154:SF4">
    <property type="entry name" value="UDP-N-ACETYLGLUCOSAMINE TRANSFERASE SUBUNIT ALG14 HOMOLOG"/>
    <property type="match status" value="1"/>
</dbReference>
<feature type="transmembrane region" description="Helical" evidence="11">
    <location>
        <begin position="6"/>
        <end position="27"/>
    </location>
</feature>
<comment type="function">
    <text evidence="11">Involved in protein N-glycosylation. Essential for the second step of the dolichol-linked oligosaccharide pathway. Anchors the catalytic subunit ALG13 to the ER.</text>
</comment>
<dbReference type="Gene3D" id="3.40.50.2000">
    <property type="entry name" value="Glycogen Phosphorylase B"/>
    <property type="match status" value="1"/>
</dbReference>
<evidence type="ECO:0000256" key="6">
    <source>
        <dbReference type="ARBA" id="ARBA00022692"/>
    </source>
</evidence>
<dbReference type="InterPro" id="IPR013969">
    <property type="entry name" value="Oligosacch_biosynth_Alg14"/>
</dbReference>